<proteinExistence type="predicted"/>
<dbReference type="Proteomes" id="UP000236291">
    <property type="component" value="Unassembled WGS sequence"/>
</dbReference>
<reference evidence="4 5" key="2">
    <citation type="journal article" date="2017" name="Front. Plant Sci.">
        <title>Gene Classification and Mining of Molecular Markers Useful in Red Clover (Trifolium pratense) Breeding.</title>
        <authorList>
            <person name="Istvanek J."/>
            <person name="Dluhosova J."/>
            <person name="Dluhos P."/>
            <person name="Patkova L."/>
            <person name="Nedelnik J."/>
            <person name="Repkova J."/>
        </authorList>
    </citation>
    <scope>NUCLEOTIDE SEQUENCE [LARGE SCALE GENOMIC DNA]</scope>
    <source>
        <strain evidence="5">cv. Tatra</strain>
        <tissue evidence="4">Young leaves</tissue>
    </source>
</reference>
<dbReference type="GO" id="GO:0008233">
    <property type="term" value="F:peptidase activity"/>
    <property type="evidence" value="ECO:0007669"/>
    <property type="project" value="UniProtKB-KW"/>
</dbReference>
<name>A0A2K3PDK3_TRIPR</name>
<dbReference type="PANTHER" id="PTHR35317">
    <property type="entry name" value="OS04G0629600 PROTEIN"/>
    <property type="match status" value="1"/>
</dbReference>
<sequence>MDKEGGYVSRPPLLDGSNYDYWKSRMEDKTPAEDITALGNSKALNALFSGVDQHMFKLIKKCIVAKEAWEILKTTHEGTSKVKISRLQMLTRKFENLSMKEDESIHDFYMTIMEYANNFDILGEKMNDEKSVRKIFSSQNEKLAKKHKSIAFRSSTDEEEQEIDVDSSDSISEAIVILGRKFNEVVKRMDRRPRTNVRNNANDISGNINFQRKSNINEKPNQGKGVQCHECEGFGHIRSECATYLKNQKRGLIVSWSDEDDSEGELDSEVGKHVTVLTGELCLRSEEVCRTLEKQKKVIGQLQAKKYDNLSKISELNNEVTQLNSKLEHMKKQLVLMHNNTDALDESLDKQISGKPKGIGFNYHGLNKEKDYNRELKYMPSKEAYDPTMSRQLLQHPKQHQRKNSNRKSKSWPRTDPLVVTTKKEWKPKGDDVSLIAHTSFRPSSKEDWYFDSGCSKHMTGVKNFLVDIKSYSTSVVTFGDEAKCEIKGVGKVVHTKLPRIDDVLLVKGLTANLISISQLCHHGLKVNFTKSECLVTNEKNDVLMRGVKSNDNCYLWVPQNKIQPLTCLISKEDVDHESNVSLQQTDVTEDILDKESNIESCSIDFEDSQTNKGPLIRIQKNHRDNGIFMGYSTNSRAYNVFNSRTKTMTKSNNVVIDDSAGGKMTDDLDSNSCFVSKFEPKNVKEALTDEFWVNAMQKELSWFKRNEVWDLVPRPDNSILVVYCDADGMLKEYNVEQDVMTLNCDNLSTINISKNLIQHIKTKHIGICHYFIRDLVENKIVTLEHVATEKQLADIFTKALDANSFEKLMGELGICTFEEL</sequence>
<feature type="compositionally biased region" description="Basic residues" evidence="1">
    <location>
        <begin position="397"/>
        <end position="411"/>
    </location>
</feature>
<keyword evidence="4" id="KW-0378">Hydrolase</keyword>
<evidence type="ECO:0000259" key="3">
    <source>
        <dbReference type="Pfam" id="PF25597"/>
    </source>
</evidence>
<dbReference type="InterPro" id="IPR057670">
    <property type="entry name" value="SH3_retrovirus"/>
</dbReference>
<protein>
    <submittedName>
        <fullName evidence="4">Gag-protease polyprotein</fullName>
    </submittedName>
</protein>
<dbReference type="AlphaFoldDB" id="A0A2K3PDK3"/>
<reference evidence="4 5" key="1">
    <citation type="journal article" date="2014" name="Am. J. Bot.">
        <title>Genome assembly and annotation for red clover (Trifolium pratense; Fabaceae).</title>
        <authorList>
            <person name="Istvanek J."/>
            <person name="Jaros M."/>
            <person name="Krenek A."/>
            <person name="Repkova J."/>
        </authorList>
    </citation>
    <scope>NUCLEOTIDE SEQUENCE [LARGE SCALE GENOMIC DNA]</scope>
    <source>
        <strain evidence="5">cv. Tatra</strain>
        <tissue evidence="4">Young leaves</tissue>
    </source>
</reference>
<feature type="region of interest" description="Disordered" evidence="1">
    <location>
        <begin position="394"/>
        <end position="418"/>
    </location>
</feature>
<accession>A0A2K3PDK3</accession>
<evidence type="ECO:0000256" key="1">
    <source>
        <dbReference type="SAM" id="MobiDB-lite"/>
    </source>
</evidence>
<evidence type="ECO:0000313" key="5">
    <source>
        <dbReference type="Proteomes" id="UP000236291"/>
    </source>
</evidence>
<dbReference type="Pfam" id="PF14223">
    <property type="entry name" value="Retrotran_gag_2"/>
    <property type="match status" value="1"/>
</dbReference>
<evidence type="ECO:0000313" key="4">
    <source>
        <dbReference type="EMBL" id="PNY13324.1"/>
    </source>
</evidence>
<dbReference type="GO" id="GO:0006508">
    <property type="term" value="P:proteolysis"/>
    <property type="evidence" value="ECO:0007669"/>
    <property type="project" value="UniProtKB-KW"/>
</dbReference>
<gene>
    <name evidence="4" type="ORF">L195_g009977</name>
</gene>
<organism evidence="4 5">
    <name type="scientific">Trifolium pratense</name>
    <name type="common">Red clover</name>
    <dbReference type="NCBI Taxonomy" id="57577"/>
    <lineage>
        <taxon>Eukaryota</taxon>
        <taxon>Viridiplantae</taxon>
        <taxon>Streptophyta</taxon>
        <taxon>Embryophyta</taxon>
        <taxon>Tracheophyta</taxon>
        <taxon>Spermatophyta</taxon>
        <taxon>Magnoliopsida</taxon>
        <taxon>eudicotyledons</taxon>
        <taxon>Gunneridae</taxon>
        <taxon>Pentapetalae</taxon>
        <taxon>rosids</taxon>
        <taxon>fabids</taxon>
        <taxon>Fabales</taxon>
        <taxon>Fabaceae</taxon>
        <taxon>Papilionoideae</taxon>
        <taxon>50 kb inversion clade</taxon>
        <taxon>NPAAA clade</taxon>
        <taxon>Hologalegina</taxon>
        <taxon>IRL clade</taxon>
        <taxon>Trifolieae</taxon>
        <taxon>Trifolium</taxon>
    </lineage>
</organism>
<dbReference type="EMBL" id="ASHM01005990">
    <property type="protein sequence ID" value="PNY13324.1"/>
    <property type="molecule type" value="Genomic_DNA"/>
</dbReference>
<dbReference type="PANTHER" id="PTHR35317:SF23">
    <property type="entry name" value="OS04G0629600 PROTEIN"/>
    <property type="match status" value="1"/>
</dbReference>
<feature type="domain" description="Retroviral polymerase SH3-like" evidence="3">
    <location>
        <begin position="625"/>
        <end position="665"/>
    </location>
</feature>
<dbReference type="Pfam" id="PF22936">
    <property type="entry name" value="Pol_BBD"/>
    <property type="match status" value="1"/>
</dbReference>
<evidence type="ECO:0000259" key="2">
    <source>
        <dbReference type="Pfam" id="PF22936"/>
    </source>
</evidence>
<feature type="domain" description="Retrovirus-related Pol polyprotein from transposon TNT 1-94-like beta-barrel" evidence="2">
    <location>
        <begin position="449"/>
        <end position="524"/>
    </location>
</feature>
<dbReference type="Pfam" id="PF25597">
    <property type="entry name" value="SH3_retrovirus"/>
    <property type="match status" value="1"/>
</dbReference>
<comment type="caution">
    <text evidence="4">The sequence shown here is derived from an EMBL/GenBank/DDBJ whole genome shotgun (WGS) entry which is preliminary data.</text>
</comment>
<dbReference type="CDD" id="cd09272">
    <property type="entry name" value="RNase_HI_RT_Ty1"/>
    <property type="match status" value="1"/>
</dbReference>
<dbReference type="InterPro" id="IPR054722">
    <property type="entry name" value="PolX-like_BBD"/>
</dbReference>
<keyword evidence="4" id="KW-0645">Protease</keyword>